<dbReference type="Proteomes" id="UP001189429">
    <property type="component" value="Unassembled WGS sequence"/>
</dbReference>
<evidence type="ECO:0000313" key="3">
    <source>
        <dbReference type="EMBL" id="CAK0799583.1"/>
    </source>
</evidence>
<protein>
    <recommendedName>
        <fullName evidence="5">FACT complex subunit</fullName>
    </recommendedName>
</protein>
<keyword evidence="4" id="KW-1185">Reference proteome</keyword>
<organism evidence="3 4">
    <name type="scientific">Prorocentrum cordatum</name>
    <dbReference type="NCBI Taxonomy" id="2364126"/>
    <lineage>
        <taxon>Eukaryota</taxon>
        <taxon>Sar</taxon>
        <taxon>Alveolata</taxon>
        <taxon>Dinophyceae</taxon>
        <taxon>Prorocentrales</taxon>
        <taxon>Prorocentraceae</taxon>
        <taxon>Prorocentrum</taxon>
    </lineage>
</organism>
<feature type="compositionally biased region" description="Basic residues" evidence="2">
    <location>
        <begin position="454"/>
        <end position="466"/>
    </location>
</feature>
<sequence length="1090" mass="120177">MASSADAEAHVDIKTMYPGLTGRSLQDKIWDEWVINKDCVVTRPYFDSRYPGQKIFERHELNDRYEEDTYQDYEEGIIKDGVLRGVRSETWVIASNPSAQFPERLWVVSGATLKEAAYGAFEDSPDVENVKRTIEGQVRDVTIFRHDTPNIVILYLVDLGNQLVGKGSIVSHIQKYRKTEEHKKSWECYRKKHGIEWLNSRPTPFFKKLLPFDKACDFFGDAKGEVWDRYLKFCQRSCKFLAIKETSHDSIFVLNDFALRQLGRGSPGRAPAILSTLKFIAPNSDVSIYIGDGTQSSGMEKIKRLLEPTEQDFNSLKELRGTPEAAAGNGSKAPLVDYAADALRRSCKVKDTTPTAEQLEAMWDRIVQLGIDGKVCLVKTPDHFLQLYRGAVEARPGKSKQLKGKGTEQQYEVNAEVLEVDLEDATGAGVSVRVFKKIGPLVSYMVGCAAKANKTGRGRAGRGKSKTGHDDDGDDDSPAVAADELPRQRTLRENPEFVNQVIDFTKKNPFTYSSHAAEMKLTPRTNAVVKDAVTCLWNLQEDLGLQWTSERNGVAEALRLVVKSVLAQVNFGYPSDTMCFASAIADADSKFWSPPESADDAPPATLKTIWDTPSKVKQFMGHRATQIACILMEVSDILKTEGKSASGHDAAVAEKLDCLLKYVSRHSSVLAALAQSDSKFLACDEAEMDAWILRWAGAIASFSNPEFEKGLAPKDAGLLRMQANLLSITDLRAKLGKKLRNTKGEGASDKPQLIKEFVQLEQDRSPSPQRVFDLLKSVAQLDCSTKALVAKIQSMKEYPNHVHLASPNFVGHILSTAVESACYSEIAESALSSAGALLKQKEVKSGKVFIDFEANQGNVRLAFPGLGEKTIAAQTVASKGFLLGKIEMENGSVYAVSVHRPKVAVPPAWDVREVTSSTPTLVFGDGVDVSEKVKKVLEVIFRPAATSNVLIKVPDLKKNGSFEFTAENYVSEATRPPLVTASAAEPPATLAPLEDGGSGEPAAKKARLDGDGAPEGPDGEPLSRGELWEKIKARSILIKALQKGRCRLEDRLIKKAASLVLLRRSNVELKKENRKLQKENLKLQKQQRRT</sequence>
<feature type="region of interest" description="Disordered" evidence="2">
    <location>
        <begin position="454"/>
        <end position="488"/>
    </location>
</feature>
<proteinExistence type="predicted"/>
<gene>
    <name evidence="3" type="ORF">PCOR1329_LOCUS7980</name>
</gene>
<feature type="region of interest" description="Disordered" evidence="2">
    <location>
        <begin position="985"/>
        <end position="1025"/>
    </location>
</feature>
<name>A0ABN9Q1S0_9DINO</name>
<evidence type="ECO:0000256" key="1">
    <source>
        <dbReference type="SAM" id="Coils"/>
    </source>
</evidence>
<reference evidence="3" key="1">
    <citation type="submission" date="2023-10" db="EMBL/GenBank/DDBJ databases">
        <authorList>
            <person name="Chen Y."/>
            <person name="Shah S."/>
            <person name="Dougan E. K."/>
            <person name="Thang M."/>
            <person name="Chan C."/>
        </authorList>
    </citation>
    <scope>NUCLEOTIDE SEQUENCE [LARGE SCALE GENOMIC DNA]</scope>
</reference>
<accession>A0ABN9Q1S0</accession>
<feature type="coiled-coil region" evidence="1">
    <location>
        <begin position="1059"/>
        <end position="1089"/>
    </location>
</feature>
<evidence type="ECO:0008006" key="5">
    <source>
        <dbReference type="Google" id="ProtNLM"/>
    </source>
</evidence>
<comment type="caution">
    <text evidence="3">The sequence shown here is derived from an EMBL/GenBank/DDBJ whole genome shotgun (WGS) entry which is preliminary data.</text>
</comment>
<feature type="compositionally biased region" description="Low complexity" evidence="2">
    <location>
        <begin position="985"/>
        <end position="994"/>
    </location>
</feature>
<keyword evidence="1" id="KW-0175">Coiled coil</keyword>
<dbReference type="EMBL" id="CAUYUJ010002180">
    <property type="protein sequence ID" value="CAK0799583.1"/>
    <property type="molecule type" value="Genomic_DNA"/>
</dbReference>
<evidence type="ECO:0000256" key="2">
    <source>
        <dbReference type="SAM" id="MobiDB-lite"/>
    </source>
</evidence>
<evidence type="ECO:0000313" key="4">
    <source>
        <dbReference type="Proteomes" id="UP001189429"/>
    </source>
</evidence>